<feature type="compositionally biased region" description="Low complexity" evidence="1">
    <location>
        <begin position="46"/>
        <end position="63"/>
    </location>
</feature>
<accession>A0A1D6HT41</accession>
<feature type="region of interest" description="Disordered" evidence="1">
    <location>
        <begin position="46"/>
        <end position="68"/>
    </location>
</feature>
<dbReference type="Pfam" id="PF01803">
    <property type="entry name" value="LIM_bind"/>
    <property type="match status" value="2"/>
</dbReference>
<dbReference type="AlphaFoldDB" id="A0A1D6HT41"/>
<gene>
    <name evidence="2" type="ORF">ZEAMMB73_Zm00001d018890</name>
</gene>
<feature type="compositionally biased region" description="Polar residues" evidence="1">
    <location>
        <begin position="413"/>
        <end position="430"/>
    </location>
</feature>
<proteinExistence type="predicted"/>
<sequence>MIDANSSFSGGAQLQPSTSMNTYSFMPAPSSPISFSSNNISGSSVIDGSIVQQSPPQDQAQKQRSSSLTSHPIIEAGGALHAPKKLRIDVRQDELQQQLIQRLLHGQGSLHLQGQQNPQLQALIQQHNLAHMQQRQQQLLQSFAQTQPSQIGIPHQPQLPPSLAQPGIAVPVRTPVNNGLCSRRLMQYLYHKRRRPENNPITYWRKLVEEYFAPTARERWCVSSYEKRANASVSTAQTAQVMDICTPFIQSCFIHCRTCGDVTYAKHMVQKDMPSLMTNNDILYCTHGSAFQVNNLLQVAQKFQTAATENGPAGVSNNDAQTICNMFVAASRQLAKNLEHHTLNEHGLSKRYVRCLQISEVVNNMKDLIEFTNRNNFGPIEGLKNYPKPNVSELPGQNPRETKQTTAAGGLPNDQNNTEAMGTKQETSARVDNGASVAGAVGNSAPQNAAALNGYQNLPRSSSANQSQLQQGASGAFKGPAATRNGMQMEASRSFCGPNQVQLARFQHPGSFQHPMPQHNNLQGLGLQNNHRGLGVSPQYQQHALNQLIQEVKNAKRHTLPQQPPLDIPNISSGITSGGANTNSAGTGDQGQRMAVNGAATIYTGPTSVINNSTARSNNFKSVSSNLAVAAAPAGGNAATLKAKPFHEFDDLEHLIANELVGSGLLNGNELAWNS</sequence>
<protein>
    <submittedName>
        <fullName evidence="2">Putative transcriptional regulator SLK2</fullName>
    </submittedName>
</protein>
<dbReference type="EMBL" id="CM007650">
    <property type="protein sequence ID" value="ONM51562.1"/>
    <property type="molecule type" value="Genomic_DNA"/>
</dbReference>
<dbReference type="InterPro" id="IPR029005">
    <property type="entry name" value="LIM-bd/SEUSS"/>
</dbReference>
<feature type="compositionally biased region" description="Polar residues" evidence="1">
    <location>
        <begin position="456"/>
        <end position="473"/>
    </location>
</feature>
<dbReference type="PANTHER" id="PTHR10378">
    <property type="entry name" value="LIM DOMAIN-BINDING PROTEIN"/>
    <property type="match status" value="1"/>
</dbReference>
<evidence type="ECO:0000313" key="2">
    <source>
        <dbReference type="EMBL" id="ONM51562.1"/>
    </source>
</evidence>
<evidence type="ECO:0000256" key="1">
    <source>
        <dbReference type="SAM" id="MobiDB-lite"/>
    </source>
</evidence>
<dbReference type="ExpressionAtlas" id="A0A1D6HT41">
    <property type="expression patterns" value="baseline and differential"/>
</dbReference>
<organism evidence="2">
    <name type="scientific">Zea mays</name>
    <name type="common">Maize</name>
    <dbReference type="NCBI Taxonomy" id="4577"/>
    <lineage>
        <taxon>Eukaryota</taxon>
        <taxon>Viridiplantae</taxon>
        <taxon>Streptophyta</taxon>
        <taxon>Embryophyta</taxon>
        <taxon>Tracheophyta</taxon>
        <taxon>Spermatophyta</taxon>
        <taxon>Magnoliopsida</taxon>
        <taxon>Liliopsida</taxon>
        <taxon>Poales</taxon>
        <taxon>Poaceae</taxon>
        <taxon>PACMAD clade</taxon>
        <taxon>Panicoideae</taxon>
        <taxon>Andropogonodae</taxon>
        <taxon>Andropogoneae</taxon>
        <taxon>Tripsacinae</taxon>
        <taxon>Zea</taxon>
    </lineage>
</organism>
<feature type="region of interest" description="Disordered" evidence="1">
    <location>
        <begin position="456"/>
        <end position="482"/>
    </location>
</feature>
<reference evidence="2" key="1">
    <citation type="submission" date="2015-12" db="EMBL/GenBank/DDBJ databases">
        <title>Update maize B73 reference genome by single molecule sequencing technologies.</title>
        <authorList>
            <consortium name="Maize Genome Sequencing Project"/>
            <person name="Ware D."/>
        </authorList>
    </citation>
    <scope>NUCLEOTIDE SEQUENCE [LARGE SCALE GENOMIC DNA]</scope>
    <source>
        <tissue evidence="2">Seedling</tissue>
    </source>
</reference>
<name>A0A1D6HT41_MAIZE</name>
<feature type="region of interest" description="Disordered" evidence="1">
    <location>
        <begin position="378"/>
        <end position="430"/>
    </location>
</feature>